<dbReference type="STRING" id="1109443.G4U176"/>
<dbReference type="OrthoDB" id="5106486at2759"/>
<dbReference type="AlphaFoldDB" id="G4U176"/>
<evidence type="ECO:0000313" key="5">
    <source>
        <dbReference type="Proteomes" id="UP000007148"/>
    </source>
</evidence>
<keyword evidence="2" id="KW-0732">Signal</keyword>
<sequence>MDKWLARVALMLSLTKGIADAAEFAPLKGACEAVVTILDSVQAIKDNQYAWSDLLQTIREHTRTFQRQLDQLGIKDILEGCEDSIKDPLTNYSITLKELIAEICVDSGLDESEFDKGLTWKVLVQRIGTTKLEADTINGYKQRLTDARNELMVRIPPGRHVPKLILFQHALILYVTVSVRATAERDILKELQSKQRQRPQECQPGTRAEILAECEAWSKNPDAPNILWIKAAPGAGKSTIASTLVTTLGIKKARLGSSFFFRRQETATTTASALWQGDC</sequence>
<accession>G4U176</accession>
<protein>
    <recommendedName>
        <fullName evidence="3">Nephrocystin 3-like N-terminal domain-containing protein</fullName>
    </recommendedName>
</protein>
<dbReference type="HOGENOM" id="CLU_973764_0_0_1"/>
<dbReference type="Proteomes" id="UP000007148">
    <property type="component" value="Unassembled WGS sequence"/>
</dbReference>
<evidence type="ECO:0000313" key="4">
    <source>
        <dbReference type="EMBL" id="CCA77319.1"/>
    </source>
</evidence>
<name>G4U176_SERID</name>
<evidence type="ECO:0000256" key="2">
    <source>
        <dbReference type="SAM" id="SignalP"/>
    </source>
</evidence>
<feature type="domain" description="Nephrocystin 3-like N-terminal" evidence="3">
    <location>
        <begin position="213"/>
        <end position="274"/>
    </location>
</feature>
<keyword evidence="1" id="KW-0677">Repeat</keyword>
<evidence type="ECO:0000256" key="1">
    <source>
        <dbReference type="ARBA" id="ARBA00022737"/>
    </source>
</evidence>
<feature type="non-terminal residue" evidence="4">
    <location>
        <position position="1"/>
    </location>
</feature>
<proteinExistence type="predicted"/>
<comment type="caution">
    <text evidence="4">The sequence shown here is derived from an EMBL/GenBank/DDBJ whole genome shotgun (WGS) entry which is preliminary data.</text>
</comment>
<feature type="signal peptide" evidence="2">
    <location>
        <begin position="1"/>
        <end position="21"/>
    </location>
</feature>
<evidence type="ECO:0000259" key="3">
    <source>
        <dbReference type="Pfam" id="PF24883"/>
    </source>
</evidence>
<feature type="chain" id="PRO_5003468988" description="Nephrocystin 3-like N-terminal domain-containing protein" evidence="2">
    <location>
        <begin position="22"/>
        <end position="279"/>
    </location>
</feature>
<gene>
    <name evidence="4" type="ORF">PIIN_11296</name>
</gene>
<keyword evidence="5" id="KW-1185">Reference proteome</keyword>
<organism evidence="4 5">
    <name type="scientific">Serendipita indica (strain DSM 11827)</name>
    <name type="common">Root endophyte fungus</name>
    <name type="synonym">Piriformospora indica</name>
    <dbReference type="NCBI Taxonomy" id="1109443"/>
    <lineage>
        <taxon>Eukaryota</taxon>
        <taxon>Fungi</taxon>
        <taxon>Dikarya</taxon>
        <taxon>Basidiomycota</taxon>
        <taxon>Agaricomycotina</taxon>
        <taxon>Agaricomycetes</taxon>
        <taxon>Sebacinales</taxon>
        <taxon>Serendipitaceae</taxon>
        <taxon>Serendipita</taxon>
    </lineage>
</organism>
<dbReference type="EMBL" id="CAFZ01001480">
    <property type="protein sequence ID" value="CCA77319.1"/>
    <property type="molecule type" value="Genomic_DNA"/>
</dbReference>
<reference evidence="4 5" key="1">
    <citation type="journal article" date="2011" name="PLoS Pathog.">
        <title>Endophytic Life Strategies Decoded by Genome and Transcriptome Analyses of the Mutualistic Root Symbiont Piriformospora indica.</title>
        <authorList>
            <person name="Zuccaro A."/>
            <person name="Lahrmann U."/>
            <person name="Guldener U."/>
            <person name="Langen G."/>
            <person name="Pfiffi S."/>
            <person name="Biedenkopf D."/>
            <person name="Wong P."/>
            <person name="Samans B."/>
            <person name="Grimm C."/>
            <person name="Basiewicz M."/>
            <person name="Murat C."/>
            <person name="Martin F."/>
            <person name="Kogel K.H."/>
        </authorList>
    </citation>
    <scope>NUCLEOTIDE SEQUENCE [LARGE SCALE GENOMIC DNA]</scope>
    <source>
        <strain evidence="4 5">DSM 11827</strain>
    </source>
</reference>
<dbReference type="InterPro" id="IPR056884">
    <property type="entry name" value="NPHP3-like_N"/>
</dbReference>
<dbReference type="InParanoid" id="G4U176"/>
<dbReference type="Pfam" id="PF24883">
    <property type="entry name" value="NPHP3_N"/>
    <property type="match status" value="1"/>
</dbReference>